<dbReference type="AlphaFoldDB" id="Q6IM47"/>
<name>Q6IM47_DROME</name>
<accession>Q6IM47</accession>
<gene>
    <name evidence="1" type="ORF">HDC07492</name>
</gene>
<dbReference type="EMBL" id="BK001819">
    <property type="protein sequence ID" value="DAA02663.1"/>
    <property type="molecule type" value="Genomic_DNA"/>
</dbReference>
<organism evidence="1">
    <name type="scientific">Drosophila melanogaster</name>
    <name type="common">Fruit fly</name>
    <dbReference type="NCBI Taxonomy" id="7227"/>
    <lineage>
        <taxon>Eukaryota</taxon>
        <taxon>Metazoa</taxon>
        <taxon>Ecdysozoa</taxon>
        <taxon>Arthropoda</taxon>
        <taxon>Hexapoda</taxon>
        <taxon>Insecta</taxon>
        <taxon>Pterygota</taxon>
        <taxon>Neoptera</taxon>
        <taxon>Endopterygota</taxon>
        <taxon>Diptera</taxon>
        <taxon>Brachycera</taxon>
        <taxon>Muscomorpha</taxon>
        <taxon>Ephydroidea</taxon>
        <taxon>Drosophilidae</taxon>
        <taxon>Drosophila</taxon>
        <taxon>Sophophora</taxon>
    </lineage>
</organism>
<reference evidence="1" key="1">
    <citation type="journal article" date="2003" name="Genome Biol.">
        <title>An integrated gene annotation and transcriptional profiling approach towards the full gene content of the Drosophila genome.</title>
        <authorList>
            <person name="Hild M."/>
            <person name="Beckmann B."/>
            <person name="Haas S.A."/>
            <person name="Koch B."/>
            <person name="Solovyev V."/>
            <person name="Busold C."/>
            <person name="Fellenberg K."/>
            <person name="Boutros M."/>
            <person name="Vingron M."/>
            <person name="Sauer F."/>
            <person name="Hoheisel J.D."/>
            <person name="Paro R."/>
        </authorList>
    </citation>
    <scope>NUCLEOTIDE SEQUENCE</scope>
</reference>
<evidence type="ECO:0000313" key="1">
    <source>
        <dbReference type="EMBL" id="DAA02663.1"/>
    </source>
</evidence>
<sequence length="150" mass="16404">MVGGRKWVAKTPQRLLKIFTARPESLAACCGQRRRFINYQTRGANMAQHPWQVLATWTPGHRDAGRWTQNSGPPDTTWTGLMPNSVSTVHAVAHSKDIGRIGWGHGGQLGVGKVPQVAFHLSSLGASKCVQHFLLTGDVAVWKECCGILH</sequence>
<protein>
    <submittedName>
        <fullName evidence="1">HDC07492</fullName>
    </submittedName>
</protein>
<proteinExistence type="predicted"/>